<comment type="similarity">
    <text evidence="2">Belongs to the MDM31/MDM32 family.</text>
</comment>
<keyword evidence="13" id="KW-1185">Reference proteome</keyword>
<evidence type="ECO:0000313" key="13">
    <source>
        <dbReference type="Proteomes" id="UP000807342"/>
    </source>
</evidence>
<evidence type="ECO:0000256" key="9">
    <source>
        <dbReference type="ARBA" id="ARBA00025191"/>
    </source>
</evidence>
<dbReference type="InterPro" id="IPR012571">
    <property type="entry name" value="Mdm31/Mdm32"/>
</dbReference>
<evidence type="ECO:0000256" key="3">
    <source>
        <dbReference type="ARBA" id="ARBA00022692"/>
    </source>
</evidence>
<reference evidence="12" key="1">
    <citation type="submission" date="2020-11" db="EMBL/GenBank/DDBJ databases">
        <authorList>
            <consortium name="DOE Joint Genome Institute"/>
            <person name="Ahrendt S."/>
            <person name="Riley R."/>
            <person name="Andreopoulos W."/>
            <person name="Labutti K."/>
            <person name="Pangilinan J."/>
            <person name="Ruiz-Duenas F.J."/>
            <person name="Barrasa J.M."/>
            <person name="Sanchez-Garcia M."/>
            <person name="Camarero S."/>
            <person name="Miyauchi S."/>
            <person name="Serrano A."/>
            <person name="Linde D."/>
            <person name="Babiker R."/>
            <person name="Drula E."/>
            <person name="Ayuso-Fernandez I."/>
            <person name="Pacheco R."/>
            <person name="Padilla G."/>
            <person name="Ferreira P."/>
            <person name="Barriuso J."/>
            <person name="Kellner H."/>
            <person name="Castanera R."/>
            <person name="Alfaro M."/>
            <person name="Ramirez L."/>
            <person name="Pisabarro A.G."/>
            <person name="Kuo A."/>
            <person name="Tritt A."/>
            <person name="Lipzen A."/>
            <person name="He G."/>
            <person name="Yan M."/>
            <person name="Ng V."/>
            <person name="Cullen D."/>
            <person name="Martin F."/>
            <person name="Rosso M.-N."/>
            <person name="Henrissat B."/>
            <person name="Hibbett D."/>
            <person name="Martinez A.T."/>
            <person name="Grigoriev I.V."/>
        </authorList>
    </citation>
    <scope>NUCLEOTIDE SEQUENCE</scope>
    <source>
        <strain evidence="12">MF-IS2</strain>
    </source>
</reference>
<name>A0A9P6C0M9_9AGAR</name>
<dbReference type="Pfam" id="PF08118">
    <property type="entry name" value="MDM31_MDM32"/>
    <property type="match status" value="1"/>
</dbReference>
<evidence type="ECO:0000256" key="10">
    <source>
        <dbReference type="SAM" id="MobiDB-lite"/>
    </source>
</evidence>
<comment type="caution">
    <text evidence="12">The sequence shown here is derived from an EMBL/GenBank/DDBJ whole genome shotgun (WGS) entry which is preliminary data.</text>
</comment>
<comment type="subcellular location">
    <subcellularLocation>
        <location evidence="1">Mitochondrion inner membrane</location>
    </subcellularLocation>
</comment>
<evidence type="ECO:0000256" key="8">
    <source>
        <dbReference type="ARBA" id="ARBA00023136"/>
    </source>
</evidence>
<evidence type="ECO:0000256" key="1">
    <source>
        <dbReference type="ARBA" id="ARBA00004273"/>
    </source>
</evidence>
<dbReference type="EMBL" id="MU151348">
    <property type="protein sequence ID" value="KAF9444775.1"/>
    <property type="molecule type" value="Genomic_DNA"/>
</dbReference>
<evidence type="ECO:0000313" key="12">
    <source>
        <dbReference type="EMBL" id="KAF9444775.1"/>
    </source>
</evidence>
<evidence type="ECO:0000256" key="2">
    <source>
        <dbReference type="ARBA" id="ARBA00005687"/>
    </source>
</evidence>
<keyword evidence="6 11" id="KW-1133">Transmembrane helix</keyword>
<keyword evidence="5" id="KW-0809">Transit peptide</keyword>
<keyword evidence="7" id="KW-0496">Mitochondrion</keyword>
<evidence type="ECO:0000256" key="6">
    <source>
        <dbReference type="ARBA" id="ARBA00022989"/>
    </source>
</evidence>
<protein>
    <submittedName>
        <fullName evidence="12">Mitochondrial distribution and morphology protein family 31/32</fullName>
    </submittedName>
</protein>
<dbReference type="OrthoDB" id="17678at2759"/>
<organism evidence="12 13">
    <name type="scientific">Macrolepiota fuliginosa MF-IS2</name>
    <dbReference type="NCBI Taxonomy" id="1400762"/>
    <lineage>
        <taxon>Eukaryota</taxon>
        <taxon>Fungi</taxon>
        <taxon>Dikarya</taxon>
        <taxon>Basidiomycota</taxon>
        <taxon>Agaricomycotina</taxon>
        <taxon>Agaricomycetes</taxon>
        <taxon>Agaricomycetidae</taxon>
        <taxon>Agaricales</taxon>
        <taxon>Agaricineae</taxon>
        <taxon>Agaricaceae</taxon>
        <taxon>Macrolepiota</taxon>
    </lineage>
</organism>
<evidence type="ECO:0000256" key="11">
    <source>
        <dbReference type="SAM" id="Phobius"/>
    </source>
</evidence>
<dbReference type="Proteomes" id="UP000807342">
    <property type="component" value="Unassembled WGS sequence"/>
</dbReference>
<proteinExistence type="inferred from homology"/>
<dbReference type="AlphaFoldDB" id="A0A9P6C0M9"/>
<evidence type="ECO:0000256" key="4">
    <source>
        <dbReference type="ARBA" id="ARBA00022792"/>
    </source>
</evidence>
<comment type="function">
    <text evidence="9">Involved in the organization of the mitochondrial membranes and the global structure of the mitochondria. Also required for mitochondrial distribution and mobility as well as for the maintenance of mitochondrial DNA nucleoids structures.</text>
</comment>
<accession>A0A9P6C0M9</accession>
<dbReference type="PANTHER" id="PTHR31068">
    <property type="entry name" value="MITOCHONDRIAL DISTRIBUTION AND MORPHOLOGY PROTEIN 31"/>
    <property type="match status" value="1"/>
</dbReference>
<dbReference type="GO" id="GO:0005743">
    <property type="term" value="C:mitochondrial inner membrane"/>
    <property type="evidence" value="ECO:0007669"/>
    <property type="project" value="UniProtKB-SubCell"/>
</dbReference>
<keyword evidence="3 11" id="KW-0812">Transmembrane</keyword>
<dbReference type="GO" id="GO:0007005">
    <property type="term" value="P:mitochondrion organization"/>
    <property type="evidence" value="ECO:0007669"/>
    <property type="project" value="InterPro"/>
</dbReference>
<feature type="transmembrane region" description="Helical" evidence="11">
    <location>
        <begin position="45"/>
        <end position="74"/>
    </location>
</feature>
<sequence>MSLPHPHRPTRDDFLGVATGFWQRLKIRFKWFTIKSFRKFNADDISAFVTWFLMSQTIWILIGTTTFFSMIFAITNSLRLQHYVARAISDYLTAETGVTIIFESAIVPKWRESRISFKNVYVSRRPPEPINRRLRQREENEHLTAVGYDVSNHPGYHQFGDDEDEAAVPIALDEEDLNMSLFDLTIDSVDVTLSLWRWLDGKGLVEDAVVRGVRGVLDRRNVYWDPDNPLDPALFRHKSLPGDFELESLQLEDVLVTVYQPGGFRPYTASIFRADMRQFRKRWLFYDFLRAENVVGQFDNCLFSLHKPQSIGRTTEKDLEDGEWARMSRIRIDGVNIDHLQNSTTMEGPISWITSGKVDAVLDIKFPRDPHEDLPFNAIIGDIADAISSLNSERNNNSELKRIPGQRELARPPLSVPEDESYTGGKDGTGSGGEGGLKVVIDIDLRFRDLKTAVPIFTNDLSYVNNAFIRPIVAFMNANRTLVPIRCRIVKNLSDFDGAWTVSTSGLMDEISMKTYDAMAYHVSQANMNRQRIKTVSLWSLQKTANAILSALKSIADPVSAHLKEAYLTGQQGMALGLYDPMFVPLGVDV</sequence>
<evidence type="ECO:0000256" key="5">
    <source>
        <dbReference type="ARBA" id="ARBA00022946"/>
    </source>
</evidence>
<dbReference type="PANTHER" id="PTHR31068:SF0">
    <property type="entry name" value="MITOCHONDRIAL DISTRIBUTION AND MORPHOLOGY PROTEIN 31"/>
    <property type="match status" value="1"/>
</dbReference>
<keyword evidence="4" id="KW-0999">Mitochondrion inner membrane</keyword>
<feature type="region of interest" description="Disordered" evidence="10">
    <location>
        <begin position="396"/>
        <end position="433"/>
    </location>
</feature>
<dbReference type="GO" id="GO:0000001">
    <property type="term" value="P:mitochondrion inheritance"/>
    <property type="evidence" value="ECO:0007669"/>
    <property type="project" value="InterPro"/>
</dbReference>
<evidence type="ECO:0000256" key="7">
    <source>
        <dbReference type="ARBA" id="ARBA00023128"/>
    </source>
</evidence>
<keyword evidence="8 11" id="KW-0472">Membrane</keyword>
<gene>
    <name evidence="12" type="ORF">P691DRAFT_676958</name>
</gene>